<dbReference type="EMBL" id="NAJN01000131">
    <property type="protein sequence ID" value="TKA78700.1"/>
    <property type="molecule type" value="Genomic_DNA"/>
</dbReference>
<reference evidence="2 3" key="1">
    <citation type="submission" date="2017-03" db="EMBL/GenBank/DDBJ databases">
        <title>Genomes of endolithic fungi from Antarctica.</title>
        <authorList>
            <person name="Coleine C."/>
            <person name="Masonjones S."/>
            <person name="Stajich J.E."/>
        </authorList>
    </citation>
    <scope>NUCLEOTIDE SEQUENCE [LARGE SCALE GENOMIC DNA]</scope>
    <source>
        <strain evidence="2 3">CCFEE 5187</strain>
    </source>
</reference>
<gene>
    <name evidence="2" type="ORF">B0A49_01248</name>
</gene>
<evidence type="ECO:0000256" key="1">
    <source>
        <dbReference type="SAM" id="MobiDB-lite"/>
    </source>
</evidence>
<evidence type="ECO:0000313" key="2">
    <source>
        <dbReference type="EMBL" id="TKA78700.1"/>
    </source>
</evidence>
<name>A0A4U0XN16_9PEZI</name>
<dbReference type="Proteomes" id="UP000308768">
    <property type="component" value="Unassembled WGS sequence"/>
</dbReference>
<sequence length="369" mass="40848">MSGTLLSYRDDVPPPEGRIVEMMLYRLQHRTNRVRAAQSEEPDNTPTPNRVPPAWQREKEAPCRQQKKKAPRVQQTTNNNAEEEVTGNAGAQIPDTSLVPYKQQLQTTQALVIQEQSFTSIKDAIIWAKTLDVVTRQDVMEELMGALETYQEGAEDAVSDLGSRMFAEAAKRGRKYEEEMRAKFWSADQTIKSSKQVASSHAHDSHRVETAAREPDVPRGSSQSAAQTAVPISARHATVVWVASPLQHATQRNSSACSVAKTGGPIAVEGLARGRRLRYRGLAVDAEGREVGRCEDGGQEKGRETSSSLALMLDRSRVVGEEAEAEGDVGRVRYWKVDENGDTKSRKMSGREEAEDAKETRENANFEVS</sequence>
<accession>A0A4U0XN16</accession>
<organism evidence="2 3">
    <name type="scientific">Cryomyces minteri</name>
    <dbReference type="NCBI Taxonomy" id="331657"/>
    <lineage>
        <taxon>Eukaryota</taxon>
        <taxon>Fungi</taxon>
        <taxon>Dikarya</taxon>
        <taxon>Ascomycota</taxon>
        <taxon>Pezizomycotina</taxon>
        <taxon>Dothideomycetes</taxon>
        <taxon>Dothideomycetes incertae sedis</taxon>
        <taxon>Cryomyces</taxon>
    </lineage>
</organism>
<protein>
    <submittedName>
        <fullName evidence="2">Uncharacterized protein</fullName>
    </submittedName>
</protein>
<dbReference type="AlphaFoldDB" id="A0A4U0XN16"/>
<keyword evidence="3" id="KW-1185">Reference proteome</keyword>
<feature type="region of interest" description="Disordered" evidence="1">
    <location>
        <begin position="31"/>
        <end position="87"/>
    </location>
</feature>
<proteinExistence type="predicted"/>
<feature type="compositionally biased region" description="Basic and acidic residues" evidence="1">
    <location>
        <begin position="201"/>
        <end position="217"/>
    </location>
</feature>
<evidence type="ECO:0000313" key="3">
    <source>
        <dbReference type="Proteomes" id="UP000308768"/>
    </source>
</evidence>
<comment type="caution">
    <text evidence="2">The sequence shown here is derived from an EMBL/GenBank/DDBJ whole genome shotgun (WGS) entry which is preliminary data.</text>
</comment>
<feature type="region of interest" description="Disordered" evidence="1">
    <location>
        <begin position="195"/>
        <end position="228"/>
    </location>
</feature>
<feature type="region of interest" description="Disordered" evidence="1">
    <location>
        <begin position="337"/>
        <end position="369"/>
    </location>
</feature>